<protein>
    <submittedName>
        <fullName evidence="3">ABC transporter substrate-binding protein</fullName>
    </submittedName>
</protein>
<dbReference type="Proteomes" id="UP001597294">
    <property type="component" value="Unassembled WGS sequence"/>
</dbReference>
<dbReference type="RefSeq" id="WP_380250270.1">
    <property type="nucleotide sequence ID" value="NZ_JBHUII010000004.1"/>
</dbReference>
<dbReference type="InterPro" id="IPR050902">
    <property type="entry name" value="ABC_Transporter_SBP"/>
</dbReference>
<sequence length="371" mass="41187">MYRKLITGFMAFAMSLSLSVGLAHAKAEMITITDTEGRTVEVPKGAKRILLGFYFEDFYAISGKVGYENVVAISRATWEGWRNSQWKKYLKIDPKLETLIDVGEVDSGTFSVETAIAVRPDVAILAAWQYRSLGNSIDKLQEAGIPVVVVDYNAQTVEKHVASTRILGTIIGQEERAERLATEYATAVQDVLDRVKKAGGDPKRVYVELGSKGPQEYGNTYSKTMWASVIGLAGGNNIGDGKIESWGPLNPEFVVASNPQAIFIAGSDWVGRDKAVLMGFDAKPELTRSRLQPYVERAGWNGFEGVKKGDVHALYHGGARTLYDFTFLQYIAKVLHPEAFLDIDPVENHRKFYEKYLPIEADGVFMIKLEK</sequence>
<evidence type="ECO:0000313" key="4">
    <source>
        <dbReference type="Proteomes" id="UP001597294"/>
    </source>
</evidence>
<dbReference type="EMBL" id="JBHUII010000004">
    <property type="protein sequence ID" value="MFD2205550.1"/>
    <property type="molecule type" value="Genomic_DNA"/>
</dbReference>
<dbReference type="PROSITE" id="PS50983">
    <property type="entry name" value="FE_B12_PBP"/>
    <property type="match status" value="1"/>
</dbReference>
<keyword evidence="4" id="KW-1185">Reference proteome</keyword>
<feature type="chain" id="PRO_5045261694" evidence="1">
    <location>
        <begin position="26"/>
        <end position="371"/>
    </location>
</feature>
<reference evidence="4" key="1">
    <citation type="journal article" date="2019" name="Int. J. Syst. Evol. Microbiol.">
        <title>The Global Catalogue of Microorganisms (GCM) 10K type strain sequencing project: providing services to taxonomists for standard genome sequencing and annotation.</title>
        <authorList>
            <consortium name="The Broad Institute Genomics Platform"/>
            <consortium name="The Broad Institute Genome Sequencing Center for Infectious Disease"/>
            <person name="Wu L."/>
            <person name="Ma J."/>
        </authorList>
    </citation>
    <scope>NUCLEOTIDE SEQUENCE [LARGE SCALE GENOMIC DNA]</scope>
    <source>
        <strain evidence="4">CGMCC 4.7192</strain>
    </source>
</reference>
<evidence type="ECO:0000256" key="1">
    <source>
        <dbReference type="SAM" id="SignalP"/>
    </source>
</evidence>
<dbReference type="SUPFAM" id="SSF53807">
    <property type="entry name" value="Helical backbone' metal receptor"/>
    <property type="match status" value="1"/>
</dbReference>
<dbReference type="Pfam" id="PF01497">
    <property type="entry name" value="Peripla_BP_2"/>
    <property type="match status" value="1"/>
</dbReference>
<accession>A0ABW5BLI8</accession>
<name>A0ABW5BLI8_9PROT</name>
<feature type="signal peptide" evidence="1">
    <location>
        <begin position="1"/>
        <end position="25"/>
    </location>
</feature>
<evidence type="ECO:0000259" key="2">
    <source>
        <dbReference type="PROSITE" id="PS50983"/>
    </source>
</evidence>
<dbReference type="PANTHER" id="PTHR30535">
    <property type="entry name" value="VITAMIN B12-BINDING PROTEIN"/>
    <property type="match status" value="1"/>
</dbReference>
<comment type="caution">
    <text evidence="3">The sequence shown here is derived from an EMBL/GenBank/DDBJ whole genome shotgun (WGS) entry which is preliminary data.</text>
</comment>
<keyword evidence="1" id="KW-0732">Signal</keyword>
<dbReference type="InterPro" id="IPR002491">
    <property type="entry name" value="ABC_transptr_periplasmic_BD"/>
</dbReference>
<proteinExistence type="predicted"/>
<gene>
    <name evidence="3" type="ORF">ACFSKO_08015</name>
</gene>
<evidence type="ECO:0000313" key="3">
    <source>
        <dbReference type="EMBL" id="MFD2205550.1"/>
    </source>
</evidence>
<organism evidence="3 4">
    <name type="scientific">Kiloniella antarctica</name>
    <dbReference type="NCBI Taxonomy" id="1550907"/>
    <lineage>
        <taxon>Bacteria</taxon>
        <taxon>Pseudomonadati</taxon>
        <taxon>Pseudomonadota</taxon>
        <taxon>Alphaproteobacteria</taxon>
        <taxon>Rhodospirillales</taxon>
        <taxon>Kiloniellaceae</taxon>
        <taxon>Kiloniella</taxon>
    </lineage>
</organism>
<dbReference type="Gene3D" id="3.40.50.1980">
    <property type="entry name" value="Nitrogenase molybdenum iron protein domain"/>
    <property type="match status" value="2"/>
</dbReference>
<dbReference type="PANTHER" id="PTHR30535:SF34">
    <property type="entry name" value="MOLYBDATE-BINDING PROTEIN MOLA"/>
    <property type="match status" value="1"/>
</dbReference>
<feature type="domain" description="Fe/B12 periplasmic-binding" evidence="2">
    <location>
        <begin position="38"/>
        <end position="343"/>
    </location>
</feature>